<dbReference type="EMBL" id="JAKJXP020000057">
    <property type="protein sequence ID" value="KAK7750876.1"/>
    <property type="molecule type" value="Genomic_DNA"/>
</dbReference>
<dbReference type="Proteomes" id="UP001320420">
    <property type="component" value="Unassembled WGS sequence"/>
</dbReference>
<proteinExistence type="predicted"/>
<feature type="region of interest" description="Disordered" evidence="1">
    <location>
        <begin position="1"/>
        <end position="42"/>
    </location>
</feature>
<reference evidence="2 3" key="1">
    <citation type="submission" date="2024-02" db="EMBL/GenBank/DDBJ databases">
        <title>De novo assembly and annotation of 12 fungi associated with fruit tree decline syndrome in Ontario, Canada.</title>
        <authorList>
            <person name="Sulman M."/>
            <person name="Ellouze W."/>
            <person name="Ilyukhin E."/>
        </authorList>
    </citation>
    <scope>NUCLEOTIDE SEQUENCE [LARGE SCALE GENOMIC DNA]</scope>
    <source>
        <strain evidence="2 3">M11/M66-122</strain>
    </source>
</reference>
<dbReference type="AlphaFoldDB" id="A0AAN9YNJ6"/>
<organism evidence="2 3">
    <name type="scientific">Diatrype stigma</name>
    <dbReference type="NCBI Taxonomy" id="117547"/>
    <lineage>
        <taxon>Eukaryota</taxon>
        <taxon>Fungi</taxon>
        <taxon>Dikarya</taxon>
        <taxon>Ascomycota</taxon>
        <taxon>Pezizomycotina</taxon>
        <taxon>Sordariomycetes</taxon>
        <taxon>Xylariomycetidae</taxon>
        <taxon>Xylariales</taxon>
        <taxon>Diatrypaceae</taxon>
        <taxon>Diatrype</taxon>
    </lineage>
</organism>
<name>A0AAN9YNJ6_9PEZI</name>
<feature type="compositionally biased region" description="Polar residues" evidence="1">
    <location>
        <begin position="1"/>
        <end position="15"/>
    </location>
</feature>
<evidence type="ECO:0000313" key="2">
    <source>
        <dbReference type="EMBL" id="KAK7750876.1"/>
    </source>
</evidence>
<evidence type="ECO:0000256" key="1">
    <source>
        <dbReference type="SAM" id="MobiDB-lite"/>
    </source>
</evidence>
<evidence type="ECO:0000313" key="3">
    <source>
        <dbReference type="Proteomes" id="UP001320420"/>
    </source>
</evidence>
<protein>
    <submittedName>
        <fullName evidence="2">Uncharacterized protein</fullName>
    </submittedName>
</protein>
<keyword evidence="3" id="KW-1185">Reference proteome</keyword>
<sequence>MDGHNSRQQQATEPPSSKLARTVAAVAAAQDGESPQLPGQLDPELTLAKRLPRPGITLHPSVQHQGRRALASADVVFRPKTYTVRVATGNSLEHCDVGHHPSPVGPRFAFRLLFDRPPYPPRSQWRGAWGAPDGGQVWDHAEFVSGASSELARELTAMNDVPTESKTPLNLSMALASSQYRRI</sequence>
<gene>
    <name evidence="2" type="ORF">SLS62_007139</name>
</gene>
<comment type="caution">
    <text evidence="2">The sequence shown here is derived from an EMBL/GenBank/DDBJ whole genome shotgun (WGS) entry which is preliminary data.</text>
</comment>
<accession>A0AAN9YNJ6</accession>